<evidence type="ECO:0000256" key="1">
    <source>
        <dbReference type="ARBA" id="ARBA00022737"/>
    </source>
</evidence>
<keyword evidence="3" id="KW-0812">Transmembrane</keyword>
<accession>K0R9I6</accession>
<feature type="signal peptide" evidence="4">
    <location>
        <begin position="1"/>
        <end position="27"/>
    </location>
</feature>
<feature type="transmembrane region" description="Helical" evidence="3">
    <location>
        <begin position="173"/>
        <end position="192"/>
    </location>
</feature>
<protein>
    <recommendedName>
        <fullName evidence="7">DUF1736 domain-containing protein</fullName>
    </recommendedName>
</protein>
<dbReference type="GO" id="GO:0005783">
    <property type="term" value="C:endoplasmic reticulum"/>
    <property type="evidence" value="ECO:0007669"/>
    <property type="project" value="TreeGrafter"/>
</dbReference>
<evidence type="ECO:0000313" key="5">
    <source>
        <dbReference type="EMBL" id="EJK50223.1"/>
    </source>
</evidence>
<dbReference type="EMBL" id="AGNL01044103">
    <property type="protein sequence ID" value="EJK50223.1"/>
    <property type="molecule type" value="Genomic_DNA"/>
</dbReference>
<dbReference type="PANTHER" id="PTHR44227:SF3">
    <property type="entry name" value="PROTEIN O-MANNOSYL-TRANSFERASE TMTC4"/>
    <property type="match status" value="1"/>
</dbReference>
<keyword evidence="4" id="KW-0732">Signal</keyword>
<feature type="transmembrane region" description="Helical" evidence="3">
    <location>
        <begin position="204"/>
        <end position="223"/>
    </location>
</feature>
<evidence type="ECO:0000256" key="3">
    <source>
        <dbReference type="SAM" id="Phobius"/>
    </source>
</evidence>
<dbReference type="InterPro" id="IPR052346">
    <property type="entry name" value="O-mannosyl-transferase_TMTC"/>
</dbReference>
<proteinExistence type="predicted"/>
<evidence type="ECO:0000313" key="6">
    <source>
        <dbReference type="Proteomes" id="UP000266841"/>
    </source>
</evidence>
<dbReference type="AlphaFoldDB" id="K0R9I6"/>
<keyword evidence="6" id="KW-1185">Reference proteome</keyword>
<dbReference type="GO" id="GO:0000030">
    <property type="term" value="F:mannosyltransferase activity"/>
    <property type="evidence" value="ECO:0007669"/>
    <property type="project" value="TreeGrafter"/>
</dbReference>
<dbReference type="OrthoDB" id="66906at2759"/>
<organism evidence="5 6">
    <name type="scientific">Thalassiosira oceanica</name>
    <name type="common">Marine diatom</name>
    <dbReference type="NCBI Taxonomy" id="159749"/>
    <lineage>
        <taxon>Eukaryota</taxon>
        <taxon>Sar</taxon>
        <taxon>Stramenopiles</taxon>
        <taxon>Ochrophyta</taxon>
        <taxon>Bacillariophyta</taxon>
        <taxon>Coscinodiscophyceae</taxon>
        <taxon>Thalassiosirophycidae</taxon>
        <taxon>Thalassiosirales</taxon>
        <taxon>Thalassiosiraceae</taxon>
        <taxon>Thalassiosira</taxon>
    </lineage>
</organism>
<feature type="transmembrane region" description="Helical" evidence="3">
    <location>
        <begin position="235"/>
        <end position="256"/>
    </location>
</feature>
<keyword evidence="1" id="KW-0677">Repeat</keyword>
<feature type="transmembrane region" description="Helical" evidence="3">
    <location>
        <begin position="458"/>
        <end position="483"/>
    </location>
</feature>
<dbReference type="GO" id="GO:0035269">
    <property type="term" value="P:protein O-linked glycosylation via mannose"/>
    <property type="evidence" value="ECO:0007669"/>
    <property type="project" value="TreeGrafter"/>
</dbReference>
<gene>
    <name evidence="5" type="ORF">THAOC_30834</name>
</gene>
<evidence type="ECO:0000256" key="4">
    <source>
        <dbReference type="SAM" id="SignalP"/>
    </source>
</evidence>
<keyword evidence="2" id="KW-0802">TPR repeat</keyword>
<comment type="caution">
    <text evidence="5">The sequence shown here is derived from an EMBL/GenBank/DDBJ whole genome shotgun (WGS) entry which is preliminary data.</text>
</comment>
<keyword evidence="3" id="KW-0472">Membrane</keyword>
<dbReference type="Proteomes" id="UP000266841">
    <property type="component" value="Unassembled WGS sequence"/>
</dbReference>
<dbReference type="PANTHER" id="PTHR44227">
    <property type="match status" value="1"/>
</dbReference>
<dbReference type="GO" id="GO:0030968">
    <property type="term" value="P:endoplasmic reticulum unfolded protein response"/>
    <property type="evidence" value="ECO:0007669"/>
    <property type="project" value="TreeGrafter"/>
</dbReference>
<feature type="transmembrane region" description="Helical" evidence="3">
    <location>
        <begin position="268"/>
        <end position="285"/>
    </location>
</feature>
<sequence>MLPQRHTVATAIYVLSILIYLHPLTLAPTPSVAHTNLESPDDSFGWTLIHAPAPQLDELHITSKDHHDVNPPLDGTSWMDAWSNDYWGRPLSFESSHKSWRPVSVWSFRMIKGGRLGGIALGLVGKVLGSISNSSLQVFGLGYEGSPSLFEVLNDPRSTEPASDLFVHRVVNVLIHAAIVQLVGVVAALIFADDASGTKHQGKVHFWTRILSMIIFALHPVHVEAVANIANRPHILALLFNATLLDPGTPLLAFAALSSMALLSAETAIFQFPAIIMTMIAVRYREIRNNVGSCRKEDESEEQKPFIQQAIVSILPRAVLLSMVAAVYLVYRYSSDSLSIPRGLIRPAENPFYAKVDANEWSYGQRLVNYSFILSLHILKSLGVELIGFSHEYGYDCIPEIQALKTVDGVPVLMVDLRLLVPVILASLAIALLVRVWLGTPIGKDSNQAAPETLGRFVADRVVVASSFGISIFVGRVLAIFMLGRLDSPRDECADIQWLNGRRLPRPFFVAAFCLYLATRTHNRTADWMDSMALLGSSLKSCPRSIKSNLEMSKLYSGLVPHKLDLDRATSLITTAQSIDPSYCDVHQQFAHVYFQQSKYIEFEEEMVKSLLCPFTMGQAMNNWQQYWKVILQDSRNTEAKLRYQNYMTRIQVEVEESEREGRELA</sequence>
<name>K0R9I6_THAOC</name>
<reference evidence="5 6" key="1">
    <citation type="journal article" date="2012" name="Genome Biol.">
        <title>Genome and low-iron response of an oceanic diatom adapted to chronic iron limitation.</title>
        <authorList>
            <person name="Lommer M."/>
            <person name="Specht M."/>
            <person name="Roy A.S."/>
            <person name="Kraemer L."/>
            <person name="Andreson R."/>
            <person name="Gutowska M.A."/>
            <person name="Wolf J."/>
            <person name="Bergner S.V."/>
            <person name="Schilhabel M.B."/>
            <person name="Klostermeier U.C."/>
            <person name="Beiko R.G."/>
            <person name="Rosenstiel P."/>
            <person name="Hippler M."/>
            <person name="Laroche J."/>
        </authorList>
    </citation>
    <scope>NUCLEOTIDE SEQUENCE [LARGE SCALE GENOMIC DNA]</scope>
    <source>
        <strain evidence="5 6">CCMP1005</strain>
    </source>
</reference>
<keyword evidence="3" id="KW-1133">Transmembrane helix</keyword>
<evidence type="ECO:0000256" key="2">
    <source>
        <dbReference type="ARBA" id="ARBA00022803"/>
    </source>
</evidence>
<feature type="transmembrane region" description="Helical" evidence="3">
    <location>
        <begin position="419"/>
        <end position="438"/>
    </location>
</feature>
<feature type="chain" id="PRO_5003836162" description="DUF1736 domain-containing protein" evidence="4">
    <location>
        <begin position="28"/>
        <end position="666"/>
    </location>
</feature>
<dbReference type="OMA" id="RTADWMD"/>
<evidence type="ECO:0008006" key="7">
    <source>
        <dbReference type="Google" id="ProtNLM"/>
    </source>
</evidence>
<dbReference type="eggNOG" id="KOG1124">
    <property type="taxonomic scope" value="Eukaryota"/>
</dbReference>